<comment type="catalytic activity">
    <reaction evidence="9 10">
        <text>tRNA(Lys) + L-lysine + ATP = L-lysyl-tRNA(Lys) + AMP + diphosphate</text>
        <dbReference type="Rhea" id="RHEA:20792"/>
        <dbReference type="Rhea" id="RHEA-COMP:9696"/>
        <dbReference type="Rhea" id="RHEA-COMP:9697"/>
        <dbReference type="ChEBI" id="CHEBI:30616"/>
        <dbReference type="ChEBI" id="CHEBI:32551"/>
        <dbReference type="ChEBI" id="CHEBI:33019"/>
        <dbReference type="ChEBI" id="CHEBI:78442"/>
        <dbReference type="ChEBI" id="CHEBI:78529"/>
        <dbReference type="ChEBI" id="CHEBI:456215"/>
        <dbReference type="EC" id="6.1.1.6"/>
    </reaction>
</comment>
<dbReference type="Gene3D" id="3.40.50.620">
    <property type="entry name" value="HUPs"/>
    <property type="match status" value="2"/>
</dbReference>
<dbReference type="NCBIfam" id="TIGR00467">
    <property type="entry name" value="lysS_arch"/>
    <property type="match status" value="1"/>
</dbReference>
<keyword evidence="6 10" id="KW-0067">ATP-binding</keyword>
<dbReference type="InterPro" id="IPR002904">
    <property type="entry name" value="Lys-tRNA-ligase"/>
</dbReference>
<keyword evidence="8 10" id="KW-0030">Aminoacyl-tRNA synthetase</keyword>
<dbReference type="SUPFAM" id="SSF48163">
    <property type="entry name" value="An anticodon-binding domain of class I aminoacyl-tRNA synthetases"/>
    <property type="match status" value="1"/>
</dbReference>
<dbReference type="EC" id="6.1.1.6" evidence="10"/>
<evidence type="ECO:0000256" key="4">
    <source>
        <dbReference type="ARBA" id="ARBA00022598"/>
    </source>
</evidence>
<dbReference type="SUPFAM" id="SSF52374">
    <property type="entry name" value="Nucleotidylyl transferase"/>
    <property type="match status" value="1"/>
</dbReference>
<evidence type="ECO:0000256" key="10">
    <source>
        <dbReference type="HAMAP-Rule" id="MF_00177"/>
    </source>
</evidence>
<keyword evidence="3 10" id="KW-0963">Cytoplasm</keyword>
<organism evidence="11 12">
    <name type="scientific">Bacteriovorax stolpii</name>
    <name type="common">Bdellovibrio stolpii</name>
    <dbReference type="NCBI Taxonomy" id="960"/>
    <lineage>
        <taxon>Bacteria</taxon>
        <taxon>Pseudomonadati</taxon>
        <taxon>Bdellovibrionota</taxon>
        <taxon>Bacteriovoracia</taxon>
        <taxon>Bacteriovoracales</taxon>
        <taxon>Bacteriovoracaceae</taxon>
        <taxon>Bacteriovorax</taxon>
    </lineage>
</organism>
<dbReference type="AlphaFoldDB" id="A0A2K9NU55"/>
<reference evidence="11 12" key="1">
    <citation type="submission" date="2018-01" db="EMBL/GenBank/DDBJ databases">
        <title>Complete genome sequence of Bacteriovorax stolpii DSM12778.</title>
        <authorList>
            <person name="Tang B."/>
            <person name="Chang J."/>
        </authorList>
    </citation>
    <scope>NUCLEOTIDE SEQUENCE [LARGE SCALE GENOMIC DNA]</scope>
    <source>
        <strain evidence="11 12">DSM 12778</strain>
    </source>
</reference>
<evidence type="ECO:0000313" key="11">
    <source>
        <dbReference type="EMBL" id="AUN98274.1"/>
    </source>
</evidence>
<comment type="subcellular location">
    <subcellularLocation>
        <location evidence="1 10">Cytoplasm</location>
    </subcellularLocation>
</comment>
<dbReference type="InterPro" id="IPR008925">
    <property type="entry name" value="aa_tRNA-synth_I_cd-bd_sf"/>
</dbReference>
<keyword evidence="4 10" id="KW-0436">Ligase</keyword>
<dbReference type="Gene3D" id="1.10.10.770">
    <property type="match status" value="1"/>
</dbReference>
<evidence type="ECO:0000313" key="12">
    <source>
        <dbReference type="Proteomes" id="UP000235584"/>
    </source>
</evidence>
<comment type="similarity">
    <text evidence="2 10">Belongs to the class-I aminoacyl-tRNA synthetase family.</text>
</comment>
<keyword evidence="12" id="KW-1185">Reference proteome</keyword>
<dbReference type="PANTHER" id="PTHR37940">
    <property type="entry name" value="LYSINE--TRNA LIGASE"/>
    <property type="match status" value="1"/>
</dbReference>
<evidence type="ECO:0000256" key="5">
    <source>
        <dbReference type="ARBA" id="ARBA00022741"/>
    </source>
</evidence>
<evidence type="ECO:0000256" key="1">
    <source>
        <dbReference type="ARBA" id="ARBA00004496"/>
    </source>
</evidence>
<dbReference type="GO" id="GO:0005737">
    <property type="term" value="C:cytoplasm"/>
    <property type="evidence" value="ECO:0007669"/>
    <property type="project" value="UniProtKB-SubCell"/>
</dbReference>
<sequence length="529" mass="61175">MSQALNDAVHWADLTADKLIRQEDKETYTLASGITPSGVVHFGNFREVMTTELVARGLKKRGKKVRFIFSWDDYDTFRKVPANLPKQEELAKYLFQPIVDTPDPFGEHKSYAAHHEASFEAQLKKMGIELEPIYQADQYRSGRYKDQIKLTLAKKDVIAGILNKWRSEPLPESWMPVSVYCEKCNRDKTTATKYDGVKMLSYRCDAEDCKHTGEIDLDTTSRAKLPWRMDWPMRWSVEKVDFEPGGKDHSSQGGSFTTAKDIVADVYGWKAPMYLQYDFVSIKGMGGKMSSSKGNLVTVNDVLDVYEPEMVRWIFASYKTNIDFGLSFDLDVIKNYEDFDRMERMAYDLEPGNEKKVAMAKRVYELSQIGERPATMPFQPAFRHLCNVLQINDLDVKRARGFYNNEIKNERDERRFQERAQRAAYWIENSAPEEFKFSLNKEPVKMDLTDKETAFLNDLNGYLKAEFNNISEDKALHEKMYEMIHAHELEPMAVFTLLYKKLISLEKGPKLAGFIRTIGLERVSRLLVP</sequence>
<keyword evidence="7 10" id="KW-0648">Protein biosynthesis</keyword>
<dbReference type="RefSeq" id="WP_102243565.1">
    <property type="nucleotide sequence ID" value="NZ_CP025704.1"/>
</dbReference>
<feature type="short sequence motif" description="'KMSKS' region" evidence="10">
    <location>
        <begin position="288"/>
        <end position="292"/>
    </location>
</feature>
<evidence type="ECO:0000256" key="6">
    <source>
        <dbReference type="ARBA" id="ARBA00022840"/>
    </source>
</evidence>
<dbReference type="GO" id="GO:0005524">
    <property type="term" value="F:ATP binding"/>
    <property type="evidence" value="ECO:0007669"/>
    <property type="project" value="UniProtKB-UniRule"/>
</dbReference>
<gene>
    <name evidence="10" type="primary">lysS</name>
    <name evidence="11" type="ORF">C0V70_09185</name>
</gene>
<evidence type="ECO:0000256" key="7">
    <source>
        <dbReference type="ARBA" id="ARBA00022917"/>
    </source>
</evidence>
<accession>A0A2K9NU55</accession>
<dbReference type="InterPro" id="IPR020751">
    <property type="entry name" value="aa-tRNA-synth_I_codon-bd_sub2"/>
</dbReference>
<dbReference type="Gene3D" id="1.10.10.350">
    <property type="match status" value="1"/>
</dbReference>
<dbReference type="GO" id="GO:0004824">
    <property type="term" value="F:lysine-tRNA ligase activity"/>
    <property type="evidence" value="ECO:0007669"/>
    <property type="project" value="UniProtKB-UniRule"/>
</dbReference>
<dbReference type="Gene3D" id="6.10.20.10">
    <property type="entry name" value="Lysine tRNA ligase, stem contact fold domain"/>
    <property type="match status" value="1"/>
</dbReference>
<name>A0A2K9NU55_BACTC</name>
<evidence type="ECO:0000256" key="3">
    <source>
        <dbReference type="ARBA" id="ARBA00022490"/>
    </source>
</evidence>
<dbReference type="InterPro" id="IPR014729">
    <property type="entry name" value="Rossmann-like_a/b/a_fold"/>
</dbReference>
<dbReference type="Proteomes" id="UP000235584">
    <property type="component" value="Chromosome"/>
</dbReference>
<evidence type="ECO:0000256" key="8">
    <source>
        <dbReference type="ARBA" id="ARBA00023146"/>
    </source>
</evidence>
<dbReference type="EMBL" id="CP025704">
    <property type="protein sequence ID" value="AUN98274.1"/>
    <property type="molecule type" value="Genomic_DNA"/>
</dbReference>
<dbReference type="InterPro" id="IPR042078">
    <property type="entry name" value="Lys-tRNA-ligase_SC_fold"/>
</dbReference>
<dbReference type="GO" id="GO:0000049">
    <property type="term" value="F:tRNA binding"/>
    <property type="evidence" value="ECO:0007669"/>
    <property type="project" value="InterPro"/>
</dbReference>
<dbReference type="KEGG" id="bsto:C0V70_09185"/>
<dbReference type="Pfam" id="PF01921">
    <property type="entry name" value="tRNA-synt_1f"/>
    <property type="match status" value="1"/>
</dbReference>
<evidence type="ECO:0000256" key="2">
    <source>
        <dbReference type="ARBA" id="ARBA00005594"/>
    </source>
</evidence>
<protein>
    <recommendedName>
        <fullName evidence="10">Lysine--tRNA ligase</fullName>
        <ecNumber evidence="10">6.1.1.6</ecNumber>
    </recommendedName>
    <alternativeName>
        <fullName evidence="10">Lysyl-tRNA synthetase</fullName>
        <shortName evidence="10">LysRS</shortName>
    </alternativeName>
</protein>
<keyword evidence="5 10" id="KW-0547">Nucleotide-binding</keyword>
<comment type="caution">
    <text evidence="10">Lacks conserved residue(s) required for the propagation of feature annotation.</text>
</comment>
<dbReference type="HAMAP" id="MF_00177">
    <property type="entry name" value="Lys_tRNA_synth_class1"/>
    <property type="match status" value="1"/>
</dbReference>
<dbReference type="PANTHER" id="PTHR37940:SF1">
    <property type="entry name" value="LYSINE--TRNA LIGASE"/>
    <property type="match status" value="1"/>
</dbReference>
<dbReference type="GO" id="GO:0006430">
    <property type="term" value="P:lysyl-tRNA aminoacylation"/>
    <property type="evidence" value="ECO:0007669"/>
    <property type="project" value="UniProtKB-UniRule"/>
</dbReference>
<evidence type="ECO:0000256" key="9">
    <source>
        <dbReference type="ARBA" id="ARBA00048573"/>
    </source>
</evidence>
<proteinExistence type="inferred from homology"/>